<sequence>MWIWISGLATLPRDIYIAVYYFLLASSKFAIHSDSVEGPYLDLYAGIIQYSVLGRSSYWVTSRPAPELSKFLSMTALRTCSVFRR</sequence>
<name>A0A101M358_PICGL</name>
<accession>A0A101M358</accession>
<proteinExistence type="predicted"/>
<reference evidence="1" key="1">
    <citation type="journal article" date="2015" name="Genome Biol. Evol.">
        <title>Organellar Genomes of White Spruce (Picea glauca): Assembly and Annotation.</title>
        <authorList>
            <person name="Jackman S.D."/>
            <person name="Warren R.L."/>
            <person name="Gibb E.A."/>
            <person name="Vandervalk B.P."/>
            <person name="Mohamadi H."/>
            <person name="Chu J."/>
            <person name="Raymond A."/>
            <person name="Pleasance S."/>
            <person name="Coope R."/>
            <person name="Wildung M.R."/>
            <person name="Ritland C.E."/>
            <person name="Bousquet J."/>
            <person name="Jones S.J."/>
            <person name="Bohlmann J."/>
            <person name="Birol I."/>
        </authorList>
    </citation>
    <scope>NUCLEOTIDE SEQUENCE [LARGE SCALE GENOMIC DNA]</scope>
    <source>
        <tissue evidence="1">Flushing bud</tissue>
    </source>
</reference>
<geneLocation type="mitochondrion" evidence="1"/>
<organism evidence="1">
    <name type="scientific">Picea glauca</name>
    <name type="common">White spruce</name>
    <name type="synonym">Pinus glauca</name>
    <dbReference type="NCBI Taxonomy" id="3330"/>
    <lineage>
        <taxon>Eukaryota</taxon>
        <taxon>Viridiplantae</taxon>
        <taxon>Streptophyta</taxon>
        <taxon>Embryophyta</taxon>
        <taxon>Tracheophyta</taxon>
        <taxon>Spermatophyta</taxon>
        <taxon>Pinopsida</taxon>
        <taxon>Pinidae</taxon>
        <taxon>Conifers I</taxon>
        <taxon>Pinales</taxon>
        <taxon>Pinaceae</taxon>
        <taxon>Picea</taxon>
    </lineage>
</organism>
<dbReference type="AlphaFoldDB" id="A0A101M358"/>
<keyword evidence="1" id="KW-0496">Mitochondrion</keyword>
<gene>
    <name evidence="1" type="ORF">ABT39_MTgene3315</name>
</gene>
<dbReference type="EMBL" id="LKAM01000002">
    <property type="protein sequence ID" value="KUM50087.1"/>
    <property type="molecule type" value="Genomic_DNA"/>
</dbReference>
<comment type="caution">
    <text evidence="1">The sequence shown here is derived from an EMBL/GenBank/DDBJ whole genome shotgun (WGS) entry which is preliminary data.</text>
</comment>
<evidence type="ECO:0000313" key="1">
    <source>
        <dbReference type="EMBL" id="KUM50087.1"/>
    </source>
</evidence>
<protein>
    <submittedName>
        <fullName evidence="1">Uncharacterized protein</fullName>
    </submittedName>
</protein>